<dbReference type="GeneID" id="25913135"/>
<keyword evidence="2" id="KW-1185">Reference proteome</keyword>
<dbReference type="AlphaFoldDB" id="A0A0L0FDI0"/>
<dbReference type="EMBL" id="KQ244051">
    <property type="protein sequence ID" value="KNC74829.1"/>
    <property type="molecule type" value="Genomic_DNA"/>
</dbReference>
<gene>
    <name evidence="1" type="ORF">SARC_12631</name>
</gene>
<protein>
    <submittedName>
        <fullName evidence="1">Uncharacterized protein</fullName>
    </submittedName>
</protein>
<reference evidence="1 2" key="1">
    <citation type="submission" date="2011-02" db="EMBL/GenBank/DDBJ databases">
        <title>The Genome Sequence of Sphaeroforma arctica JP610.</title>
        <authorList>
            <consortium name="The Broad Institute Genome Sequencing Platform"/>
            <person name="Russ C."/>
            <person name="Cuomo C."/>
            <person name="Young S.K."/>
            <person name="Zeng Q."/>
            <person name="Gargeya S."/>
            <person name="Alvarado L."/>
            <person name="Berlin A."/>
            <person name="Chapman S.B."/>
            <person name="Chen Z."/>
            <person name="Freedman E."/>
            <person name="Gellesch M."/>
            <person name="Goldberg J."/>
            <person name="Griggs A."/>
            <person name="Gujja S."/>
            <person name="Heilman E."/>
            <person name="Heiman D."/>
            <person name="Howarth C."/>
            <person name="Mehta T."/>
            <person name="Neiman D."/>
            <person name="Pearson M."/>
            <person name="Roberts A."/>
            <person name="Saif S."/>
            <person name="Shea T."/>
            <person name="Shenoy N."/>
            <person name="Sisk P."/>
            <person name="Stolte C."/>
            <person name="Sykes S."/>
            <person name="White J."/>
            <person name="Yandava C."/>
            <person name="Burger G."/>
            <person name="Gray M.W."/>
            <person name="Holland P.W.H."/>
            <person name="King N."/>
            <person name="Lang F.B.F."/>
            <person name="Roger A.J."/>
            <person name="Ruiz-Trillo I."/>
            <person name="Haas B."/>
            <person name="Nusbaum C."/>
            <person name="Birren B."/>
        </authorList>
    </citation>
    <scope>NUCLEOTIDE SEQUENCE [LARGE SCALE GENOMIC DNA]</scope>
    <source>
        <strain evidence="1 2">JP610</strain>
    </source>
</reference>
<evidence type="ECO:0000313" key="2">
    <source>
        <dbReference type="Proteomes" id="UP000054560"/>
    </source>
</evidence>
<accession>A0A0L0FDI0</accession>
<name>A0A0L0FDI0_9EUKA</name>
<organism evidence="1 2">
    <name type="scientific">Sphaeroforma arctica JP610</name>
    <dbReference type="NCBI Taxonomy" id="667725"/>
    <lineage>
        <taxon>Eukaryota</taxon>
        <taxon>Ichthyosporea</taxon>
        <taxon>Ichthyophonida</taxon>
        <taxon>Sphaeroforma</taxon>
    </lineage>
</organism>
<evidence type="ECO:0000313" key="1">
    <source>
        <dbReference type="EMBL" id="KNC74829.1"/>
    </source>
</evidence>
<proteinExistence type="predicted"/>
<dbReference type="RefSeq" id="XP_014148731.1">
    <property type="nucleotide sequence ID" value="XM_014293256.1"/>
</dbReference>
<dbReference type="Proteomes" id="UP000054560">
    <property type="component" value="Unassembled WGS sequence"/>
</dbReference>
<sequence>MRADLRQRAIPDTVLDTAAADGPSVDEMKKYNNSLTKAGNALDTFFTPRTLDVLVLATATDPKKTMDALRLMKDVAETFELPITMHTLAIATAACMRAIETPASQFEGQEWYPAKLWVQMEQGLAEHQQGVVDSELSLDVLNLAIKHKRTGTVRSVVQSILSRDVELDLGTFIKIFTLAANMQDGTLADWAHQKLERRNMNMSDPFVTGAMANAYLSTRNYCKVFEIYYFEKKKREKSTLHNTTSPEDSVKSPELLHLPGLLAMHHWDGSNAMEAANQILRSHQSADAICNLLEGVGKHFKLHPDRGTATAVETVALLVQTFASDPQHKQLMSLDSVERLFSDVFHSNPTNHTRMYTFALGVLPERNEKLWAWTRMLDIAATSAANGDLATLTELVDDVLPMMDGLQFTFDDLTQLDTKTRLHAGEKLEVCEKLLDVDQAHRLFKMFGMSE</sequence>